<accession>A0A553FSV1</accession>
<name>A0A553FSV1_9CORY</name>
<comment type="caution">
    <text evidence="1">The sequence shown here is derived from an EMBL/GenBank/DDBJ whole genome shotgun (WGS) entry which is preliminary data.</text>
</comment>
<gene>
    <name evidence="1" type="ORF">FNY97_09690</name>
</gene>
<keyword evidence="2" id="KW-1185">Reference proteome</keyword>
<evidence type="ECO:0008006" key="3">
    <source>
        <dbReference type="Google" id="ProtNLM"/>
    </source>
</evidence>
<protein>
    <recommendedName>
        <fullName evidence="3">YbjN domain-containing protein</fullName>
    </recommendedName>
</protein>
<dbReference type="Proteomes" id="UP000320443">
    <property type="component" value="Unassembled WGS sequence"/>
</dbReference>
<dbReference type="AlphaFoldDB" id="A0A553FSV1"/>
<dbReference type="EMBL" id="VKDK01000017">
    <property type="protein sequence ID" value="TRX60324.1"/>
    <property type="molecule type" value="Genomic_DNA"/>
</dbReference>
<dbReference type="RefSeq" id="WP_144013773.1">
    <property type="nucleotide sequence ID" value="NZ_VKDK01000017.1"/>
</dbReference>
<sequence length="168" mass="18841">MSPHYFSEAYGVSVVGMWRVHERATRLAMIGTPIHVVDNKNGAVSILINEHTITIESALDGSGDIELSLVTPSGRCACDLDALVRWAEFMNDDQYVYSVRIEAVNLDGGQEQDLVLVTTARIPTKWGYTDEQLDWQLSTLVSQLVRAGEAFYRTFNPTRVMRYIDRAA</sequence>
<evidence type="ECO:0000313" key="1">
    <source>
        <dbReference type="EMBL" id="TRX60324.1"/>
    </source>
</evidence>
<proteinExistence type="predicted"/>
<organism evidence="1 2">
    <name type="scientific">Corynebacterium hiratae</name>
    <dbReference type="NCBI Taxonomy" id="3139423"/>
    <lineage>
        <taxon>Bacteria</taxon>
        <taxon>Bacillati</taxon>
        <taxon>Actinomycetota</taxon>
        <taxon>Actinomycetes</taxon>
        <taxon>Mycobacteriales</taxon>
        <taxon>Corynebacteriaceae</taxon>
        <taxon>Corynebacterium</taxon>
    </lineage>
</organism>
<evidence type="ECO:0000313" key="2">
    <source>
        <dbReference type="Proteomes" id="UP000320443"/>
    </source>
</evidence>
<reference evidence="1 2" key="1">
    <citation type="submission" date="2019-07" db="EMBL/GenBank/DDBJ databases">
        <title>Draft genome of C. aurimucosum strain 2274.</title>
        <authorList>
            <person name="Pacheco L.G.C."/>
            <person name="Aguiar E.R.G.R."/>
            <person name="Santos C.S."/>
            <person name="Rocha D.J.P.G."/>
            <person name="Sant'Anna L.O."/>
            <person name="Mattos-Guaraldi A.L."/>
            <person name="Santos L.S."/>
        </authorList>
    </citation>
    <scope>NUCLEOTIDE SEQUENCE [LARGE SCALE GENOMIC DNA]</scope>
    <source>
        <strain evidence="1 2">2274</strain>
    </source>
</reference>